<dbReference type="SUPFAM" id="SSF56059">
    <property type="entry name" value="Glutathione synthetase ATP-binding domain-like"/>
    <property type="match status" value="1"/>
</dbReference>
<dbReference type="EMBL" id="CP151263">
    <property type="protein sequence ID" value="WZH45771.1"/>
    <property type="molecule type" value="Genomic_DNA"/>
</dbReference>
<feature type="region of interest" description="Disordered" evidence="4">
    <location>
        <begin position="837"/>
        <end position="864"/>
    </location>
</feature>
<keyword evidence="3" id="KW-0547">Nucleotide-binding</keyword>
<keyword evidence="2" id="KW-0436">Ligase</keyword>
<reference evidence="6 7" key="1">
    <citation type="submission" date="2024-04" db="EMBL/GenBank/DDBJ databases">
        <title>Complete genome sequence of Fusarium acuminatum.</title>
        <authorList>
            <person name="Lan B."/>
        </authorList>
    </citation>
    <scope>NUCLEOTIDE SEQUENCE [LARGE SCALE GENOMIC DNA]</scope>
    <source>
        <strain evidence="6">1A</strain>
    </source>
</reference>
<name>A0ABZ2WZ47_9HYPO</name>
<dbReference type="PANTHER" id="PTHR23132">
    <property type="entry name" value="D-ALANINE--D-ALANINE LIGASE"/>
    <property type="match status" value="1"/>
</dbReference>
<feature type="compositionally biased region" description="Low complexity" evidence="4">
    <location>
        <begin position="687"/>
        <end position="759"/>
    </location>
</feature>
<organism evidence="6 7">
    <name type="scientific">Fusarium acuminatum</name>
    <dbReference type="NCBI Taxonomy" id="5515"/>
    <lineage>
        <taxon>Eukaryota</taxon>
        <taxon>Fungi</taxon>
        <taxon>Dikarya</taxon>
        <taxon>Ascomycota</taxon>
        <taxon>Pezizomycotina</taxon>
        <taxon>Sordariomycetes</taxon>
        <taxon>Hypocreomycetidae</taxon>
        <taxon>Hypocreales</taxon>
        <taxon>Nectriaceae</taxon>
        <taxon>Fusarium</taxon>
        <taxon>Fusarium tricinctum species complex</taxon>
    </lineage>
</organism>
<feature type="compositionally biased region" description="Polar residues" evidence="4">
    <location>
        <begin position="560"/>
        <end position="608"/>
    </location>
</feature>
<protein>
    <recommendedName>
        <fullName evidence="5">ATP-grasp domain-containing protein</fullName>
    </recommendedName>
</protein>
<dbReference type="InterPro" id="IPR011095">
    <property type="entry name" value="Dala_Dala_lig_C"/>
</dbReference>
<evidence type="ECO:0000259" key="5">
    <source>
        <dbReference type="PROSITE" id="PS50975"/>
    </source>
</evidence>
<accession>A0ABZ2WZ47</accession>
<dbReference type="Gene3D" id="3.30.470.20">
    <property type="entry name" value="ATP-grasp fold, B domain"/>
    <property type="match status" value="1"/>
</dbReference>
<dbReference type="InterPro" id="IPR011761">
    <property type="entry name" value="ATP-grasp"/>
</dbReference>
<evidence type="ECO:0000256" key="3">
    <source>
        <dbReference type="PROSITE-ProRule" id="PRU00409"/>
    </source>
</evidence>
<dbReference type="PROSITE" id="PS50975">
    <property type="entry name" value="ATP_GRASP"/>
    <property type="match status" value="1"/>
</dbReference>
<feature type="compositionally biased region" description="Low complexity" evidence="4">
    <location>
        <begin position="630"/>
        <end position="676"/>
    </location>
</feature>
<comment type="similarity">
    <text evidence="1">Belongs to the D-alanine--D-alanine ligase family.</text>
</comment>
<evidence type="ECO:0000313" key="6">
    <source>
        <dbReference type="EMBL" id="WZH45771.1"/>
    </source>
</evidence>
<evidence type="ECO:0000256" key="1">
    <source>
        <dbReference type="ARBA" id="ARBA00010871"/>
    </source>
</evidence>
<dbReference type="PANTHER" id="PTHR23132:SF23">
    <property type="entry name" value="D-ALANINE--D-ALANINE LIGASE B"/>
    <property type="match status" value="1"/>
</dbReference>
<gene>
    <name evidence="6" type="ORF">QYS62_006839</name>
</gene>
<evidence type="ECO:0000256" key="4">
    <source>
        <dbReference type="SAM" id="MobiDB-lite"/>
    </source>
</evidence>
<feature type="domain" description="ATP-grasp" evidence="5">
    <location>
        <begin position="161"/>
        <end position="367"/>
    </location>
</feature>
<feature type="region of interest" description="Disordered" evidence="4">
    <location>
        <begin position="560"/>
        <end position="762"/>
    </location>
</feature>
<feature type="compositionally biased region" description="Polar residues" evidence="4">
    <location>
        <begin position="677"/>
        <end position="686"/>
    </location>
</feature>
<dbReference type="Proteomes" id="UP001489902">
    <property type="component" value="Chromosome 4"/>
</dbReference>
<evidence type="ECO:0000256" key="2">
    <source>
        <dbReference type="ARBA" id="ARBA00022598"/>
    </source>
</evidence>
<evidence type="ECO:0000313" key="7">
    <source>
        <dbReference type="Proteomes" id="UP001489902"/>
    </source>
</evidence>
<sequence>MPRLTTCGTPIFCRTSYLARSRYAGIRFSSSKAFTRVAVLYQALDPPIINGIRKPKKPGGYQDSGADIAYNLNQCDDVKVVTPNNSADPLKDGDWCFPDTEDGILDAINKGANYLWSNTIVFASHPLQTSTQLTSFQDDVRVVGQGPPVVDKYDDKKFVNDYLRAVGGFTMPRAFTASSLAEVAKSVDDIFYPVVAKPIRGRGSFGVKVCHNKSELLAHAEDLSNKYMAFMVEEFLQGEEATVTVMPPTAEGGDYRSLPIVTRFNHQDGIAPYNGVVAVTANSSVVPESETGPLHHQLAKECERAARLLGLNAPIRIDVRRFKDSPESPFALFDVNMKPPTDDTTWSTYLHDTTASEITSSELPSITQGPLVVDNLIVNGNLGTPGQDSSDIYGFQHGLRARGLSQSGYTGSNTGETQCVELSILPEGRNPRRKRQADTDRSTSIWQHIVIPHARPVFRLFYKVLQVDNGNDCKVNVYYGEQLFLSSDSFQGLADWRAISGMPTLTTLSSDLRVELICINAANSPAQILVDQMFMSGAIGLGDLNRVKIDWKAATLVKPTMSSTASDESTQAEPSTIETQPASETALSSQAATSDPATSTETKTGTNPSESSASESSSMVNSELATSIPTSASGASTSKVSESTSSKPTTPTSLLMSGSFTVSQSSLSSDSNTSMSPESTTSALPESTSLTRSESTTSVSTMSTALESTSSAYESTTANPSSSTESSSTMSWTLTVSATLSPTSTTSSTTKGPGPLPTSINDLSPAAREIFDFLMDKIAPEDRNLHLPAPVQSDADKVLHPSKFDPNDTAGQKALAGQLLDMGLDPVDDFVKSAEGKIPSNDPEEDGGVCTNPNTSQKRSVPPVLRRRDTLSSRRLNTRFAQAARRLDNYLVKRDGWDYACNEMLGEFMGVLGDVGTAHELVCSGKDMWDTRDAFVCMFGGCGPTVKYEEWTYTWNYEWVVDFPTISEWLVQPGDGSSLRCIDCSMKLTSLKFTGTIVVWLIDGKAEIKSANLSPEVVGKANMVVALEAVQAWESQWNWVFEAAPLETIEEKGAYSIRSKVLYEFGVKWKTASAVSVAKAGASFSLNAQANMDISNGGAPTLQSKKGWEPQVTYTYPVFTTSGGISLMPYIRWGVEFDIDIYNQVRLKPALSSQTLVTIQSSYSDEPQGQCAANKLAVSTYMSTKSVMKLRNGVYDTLYSGSSRAFNQCFEAPDMIPTAEDINELSEFAGEFCTSYLDYRPPRTTSISTATSTSGLTTTTEYVTSWVPPTVQYVFLTTTEYKDQTGWIRSTAITRTLPQQTATFPNMGLKKREATATQQLAARAIYTPGLVANWDSKKISFACKQIATGTETVTQPVTTAIGVGIATVTATTTVARPGGEVKFYTNGLYQWRNIGSIEYSEFWKWETGACGSPSARSGKCFKIRINGPKWTDGEYLRYSHASVDSIMASNGGFPYLNLDTWYLTETGRLVTQHPYIKAGYVAAVQKSTNIIFGIPAGDPIPDDAEALYCQKDPNDVCSGVLSCSTDTRNGLSFSPRIWESYRNFLDSKLYNAFRPRLGDSTPGSEMATFTWEGALCACD</sequence>
<proteinExistence type="inferred from homology"/>
<feature type="compositionally biased region" description="Low complexity" evidence="4">
    <location>
        <begin position="609"/>
        <end position="623"/>
    </location>
</feature>
<keyword evidence="7" id="KW-1185">Reference proteome</keyword>
<dbReference type="Pfam" id="PF07478">
    <property type="entry name" value="Dala_Dala_lig_C"/>
    <property type="match status" value="1"/>
</dbReference>
<keyword evidence="3" id="KW-0067">ATP-binding</keyword>